<evidence type="ECO:0000313" key="2">
    <source>
        <dbReference type="EMBL" id="AEH03473.1"/>
    </source>
</evidence>
<name>F8SJS8_BPPA3</name>
<sequence>MAIDIQTVPIGTKISFELYPSSQYGNNFQNVTLAATMDSRLAQKLGFDPIAAHQNVWPSLPSGVPNDATQYNYFQVDFDNGSSQILGIPWIRADSLTIHNGKTLTLVFEDIDETRKDRIIKAVKAQNENPSSVTFV</sequence>
<dbReference type="KEGG" id="vg:26643577"/>
<dbReference type="Pfam" id="PF20287">
    <property type="entry name" value="SH3DP"/>
    <property type="match status" value="1"/>
</dbReference>
<reference evidence="2 3" key="1">
    <citation type="journal article" date="2011" name="Microbiology">
        <title>The Pseudomonas aeruginosa generalized transducing phage phiPA3 is a new member of the phiKZ-like group of 'jumbo' phages, and infects model laboratory strains and clinical isolates from cystic fibrosis patients.</title>
        <authorList>
            <person name="Monson R."/>
            <person name="Foulds I."/>
            <person name="Foweraker J."/>
            <person name="Welch M."/>
            <person name="Salmond G.P."/>
        </authorList>
    </citation>
    <scope>NUCLEOTIDE SEQUENCE [LARGE SCALE GENOMIC DNA]</scope>
</reference>
<dbReference type="EMBL" id="HQ630627">
    <property type="protein sequence ID" value="AEH03473.1"/>
    <property type="molecule type" value="Genomic_DNA"/>
</dbReference>
<evidence type="ECO:0000313" key="3">
    <source>
        <dbReference type="Proteomes" id="UP000008388"/>
    </source>
</evidence>
<dbReference type="InterPro" id="IPR046907">
    <property type="entry name" value="SH3DP"/>
</dbReference>
<dbReference type="OrthoDB" id="24443at10239"/>
<gene>
    <name evidence="2" type="primary">046</name>
</gene>
<proteinExistence type="predicted"/>
<accession>F8SJS8</accession>
<evidence type="ECO:0000259" key="1">
    <source>
        <dbReference type="Pfam" id="PF20287"/>
    </source>
</evidence>
<organismHost>
    <name type="scientific">Pseudomonas aeruginosa</name>
    <dbReference type="NCBI Taxonomy" id="287"/>
</organismHost>
<dbReference type="Proteomes" id="UP000008388">
    <property type="component" value="Segment"/>
</dbReference>
<keyword evidence="3" id="KW-1185">Reference proteome</keyword>
<dbReference type="GeneID" id="26643577"/>
<feature type="domain" description="SH3 fold" evidence="1">
    <location>
        <begin position="9"/>
        <end position="128"/>
    </location>
</feature>
<protein>
    <submittedName>
        <fullName evidence="2">Uncharacterized protein 046</fullName>
    </submittedName>
</protein>
<dbReference type="RefSeq" id="YP_009217129.1">
    <property type="nucleotide sequence ID" value="NC_028999.1"/>
</dbReference>
<organism evidence="2 3">
    <name type="scientific">Pseudomonas phage PhiPA3</name>
    <name type="common">Pseudomonas aeruginosa phage PhiPA3</name>
    <dbReference type="NCBI Taxonomy" id="998086"/>
    <lineage>
        <taxon>Viruses</taxon>
        <taxon>Duplodnaviria</taxon>
        <taxon>Heunggongvirae</taxon>
        <taxon>Uroviricota</taxon>
        <taxon>Caudoviricetes</taxon>
        <taxon>Chimalliviridae</taxon>
        <taxon>Miltoncavirus</taxon>
        <taxon>Miltoncavirus PhiPA3</taxon>
    </lineage>
</organism>